<protein>
    <submittedName>
        <fullName evidence="1">Uncharacterized protein</fullName>
    </submittedName>
</protein>
<dbReference type="AlphaFoldDB" id="A0A382MYB3"/>
<accession>A0A382MYB3</accession>
<name>A0A382MYB3_9ZZZZ</name>
<evidence type="ECO:0000313" key="1">
    <source>
        <dbReference type="EMBL" id="SVC52797.1"/>
    </source>
</evidence>
<sequence length="34" mass="3814">IEFQDDIAISLATELEKPSIKVEFIPLENILNGN</sequence>
<organism evidence="1">
    <name type="scientific">marine metagenome</name>
    <dbReference type="NCBI Taxonomy" id="408172"/>
    <lineage>
        <taxon>unclassified sequences</taxon>
        <taxon>metagenomes</taxon>
        <taxon>ecological metagenomes</taxon>
    </lineage>
</organism>
<dbReference type="EMBL" id="UINC01096150">
    <property type="protein sequence ID" value="SVC52797.1"/>
    <property type="molecule type" value="Genomic_DNA"/>
</dbReference>
<gene>
    <name evidence="1" type="ORF">METZ01_LOCUS305651</name>
</gene>
<feature type="non-terminal residue" evidence="1">
    <location>
        <position position="1"/>
    </location>
</feature>
<proteinExistence type="predicted"/>
<reference evidence="1" key="1">
    <citation type="submission" date="2018-05" db="EMBL/GenBank/DDBJ databases">
        <authorList>
            <person name="Lanie J.A."/>
            <person name="Ng W.-L."/>
            <person name="Kazmierczak K.M."/>
            <person name="Andrzejewski T.M."/>
            <person name="Davidsen T.M."/>
            <person name="Wayne K.J."/>
            <person name="Tettelin H."/>
            <person name="Glass J.I."/>
            <person name="Rusch D."/>
            <person name="Podicherti R."/>
            <person name="Tsui H.-C.T."/>
            <person name="Winkler M.E."/>
        </authorList>
    </citation>
    <scope>NUCLEOTIDE SEQUENCE</scope>
</reference>